<evidence type="ECO:0000256" key="4">
    <source>
        <dbReference type="ARBA" id="ARBA00023163"/>
    </source>
</evidence>
<dbReference type="GO" id="GO:0031564">
    <property type="term" value="P:transcription antitermination"/>
    <property type="evidence" value="ECO:0007669"/>
    <property type="project" value="UniProtKB-UniRule"/>
</dbReference>
<dbReference type="GO" id="GO:0005829">
    <property type="term" value="C:cytosol"/>
    <property type="evidence" value="ECO:0007669"/>
    <property type="project" value="UniProtKB-ARBA"/>
</dbReference>
<evidence type="ECO:0000256" key="1">
    <source>
        <dbReference type="ARBA" id="ARBA00022472"/>
    </source>
</evidence>
<keyword evidence="1 5" id="KW-0806">Transcription termination</keyword>
<dbReference type="InterPro" id="IPR014722">
    <property type="entry name" value="Rib_uL2_dom2"/>
</dbReference>
<gene>
    <name evidence="5 10" type="primary">nusG</name>
    <name evidence="10" type="ORF">DJ013_14565</name>
</gene>
<evidence type="ECO:0000256" key="2">
    <source>
        <dbReference type="ARBA" id="ARBA00022814"/>
    </source>
</evidence>
<dbReference type="PANTHER" id="PTHR30265">
    <property type="entry name" value="RHO-INTERACTING TRANSCRIPTION TERMINATION FACTOR NUSG"/>
    <property type="match status" value="1"/>
</dbReference>
<dbReference type="Pfam" id="PF02357">
    <property type="entry name" value="NusG"/>
    <property type="match status" value="1"/>
</dbReference>
<evidence type="ECO:0000259" key="9">
    <source>
        <dbReference type="SMART" id="SM00739"/>
    </source>
</evidence>
<evidence type="ECO:0000256" key="6">
    <source>
        <dbReference type="NCBIfam" id="TIGR00922"/>
    </source>
</evidence>
<dbReference type="GO" id="GO:0006354">
    <property type="term" value="P:DNA-templated transcription elongation"/>
    <property type="evidence" value="ECO:0007669"/>
    <property type="project" value="UniProtKB-UniRule"/>
</dbReference>
<organism evidence="10 11">
    <name type="scientific">Arcticibacterium luteifluviistationis</name>
    <dbReference type="NCBI Taxonomy" id="1784714"/>
    <lineage>
        <taxon>Bacteria</taxon>
        <taxon>Pseudomonadati</taxon>
        <taxon>Bacteroidota</taxon>
        <taxon>Cytophagia</taxon>
        <taxon>Cytophagales</taxon>
        <taxon>Leadbetterellaceae</taxon>
        <taxon>Arcticibacterium</taxon>
    </lineage>
</organism>
<comment type="similarity">
    <text evidence="5 7">Belongs to the NusG family.</text>
</comment>
<dbReference type="InterPro" id="IPR001062">
    <property type="entry name" value="Transcrpt_antiterm_NusG"/>
</dbReference>
<protein>
    <recommendedName>
        <fullName evidence="5 6">Transcription termination/antitermination protein NusG</fullName>
    </recommendedName>
</protein>
<dbReference type="EMBL" id="CP029480">
    <property type="protein sequence ID" value="AWV99319.1"/>
    <property type="molecule type" value="Genomic_DNA"/>
</dbReference>
<dbReference type="InterPro" id="IPR005824">
    <property type="entry name" value="KOW"/>
</dbReference>
<dbReference type="Gene3D" id="3.30.70.940">
    <property type="entry name" value="NusG, N-terminal domain"/>
    <property type="match status" value="1"/>
</dbReference>
<name>A0A2Z4GDD3_9BACT</name>
<evidence type="ECO:0000313" key="10">
    <source>
        <dbReference type="EMBL" id="AWV99319.1"/>
    </source>
</evidence>
<dbReference type="GO" id="GO:0006353">
    <property type="term" value="P:DNA-templated transcription termination"/>
    <property type="evidence" value="ECO:0007669"/>
    <property type="project" value="UniProtKB-UniRule"/>
</dbReference>
<keyword evidence="11" id="KW-1185">Reference proteome</keyword>
<dbReference type="PROSITE" id="PS01014">
    <property type="entry name" value="NUSG"/>
    <property type="match status" value="1"/>
</dbReference>
<dbReference type="NCBIfam" id="TIGR00922">
    <property type="entry name" value="nusG"/>
    <property type="match status" value="1"/>
</dbReference>
<dbReference type="InterPro" id="IPR015869">
    <property type="entry name" value="Transcrpt_antiterm_NusG_bac_CS"/>
</dbReference>
<evidence type="ECO:0000313" key="11">
    <source>
        <dbReference type="Proteomes" id="UP000249873"/>
    </source>
</evidence>
<dbReference type="Gene3D" id="2.30.30.30">
    <property type="match status" value="1"/>
</dbReference>
<dbReference type="OrthoDB" id="9809075at2"/>
<comment type="function">
    <text evidence="5 7">Participates in transcription elongation, termination and antitermination.</text>
</comment>
<keyword evidence="3 5" id="KW-0805">Transcription regulation</keyword>
<dbReference type="SUPFAM" id="SSF82679">
    <property type="entry name" value="N-utilization substance G protein NusG, N-terminal domain"/>
    <property type="match status" value="1"/>
</dbReference>
<reference evidence="10 11" key="1">
    <citation type="submission" date="2018-05" db="EMBL/GenBank/DDBJ databases">
        <title>Complete genome sequence of Arcticibacterium luteifluviistationis SM1504T, a cytophagaceae bacterium isolated from Arctic surface seawater.</title>
        <authorList>
            <person name="Li Y."/>
            <person name="Qin Q.-L."/>
        </authorList>
    </citation>
    <scope>NUCLEOTIDE SEQUENCE [LARGE SCALE GENOMIC DNA]</scope>
    <source>
        <strain evidence="10 11">SM1504</strain>
    </source>
</reference>
<dbReference type="InterPro" id="IPR036735">
    <property type="entry name" value="NGN_dom_sf"/>
</dbReference>
<dbReference type="CDD" id="cd09891">
    <property type="entry name" value="NGN_Bact_1"/>
    <property type="match status" value="1"/>
</dbReference>
<dbReference type="RefSeq" id="WP_111372625.1">
    <property type="nucleotide sequence ID" value="NZ_CP029480.1"/>
</dbReference>
<proteinExistence type="inferred from homology"/>
<sequence length="184" mass="20864">MEEINWYVVRAVSGQEKKIKLYIENEAERANLKDFIPQILIPSEKIVEVKNGKKRVREKNFMPGYMLIQADLNNGEVMHMIKSLPGVIGFLRKDGNSSIEPEPLRLSEVNRFLGVQNEVEEEAIDSNISFVVGEAVKVIDGPFSTFEGSVEEIYEDKKKLSVSVKIFGRSTPVELSYVQVEKLS</sequence>
<dbReference type="SMART" id="SM00738">
    <property type="entry name" value="NGN"/>
    <property type="match status" value="1"/>
</dbReference>
<feature type="domain" description="KOW" evidence="9">
    <location>
        <begin position="129"/>
        <end position="156"/>
    </location>
</feature>
<evidence type="ECO:0000256" key="7">
    <source>
        <dbReference type="RuleBase" id="RU000538"/>
    </source>
</evidence>
<dbReference type="AlphaFoldDB" id="A0A2Z4GDD3"/>
<dbReference type="SMART" id="SM00739">
    <property type="entry name" value="KOW"/>
    <property type="match status" value="1"/>
</dbReference>
<accession>A0A2Z4GDD3</accession>
<dbReference type="GO" id="GO:0032784">
    <property type="term" value="P:regulation of DNA-templated transcription elongation"/>
    <property type="evidence" value="ECO:0007669"/>
    <property type="project" value="InterPro"/>
</dbReference>
<dbReference type="PRINTS" id="PR00338">
    <property type="entry name" value="NUSGTNSCPFCT"/>
</dbReference>
<dbReference type="PANTHER" id="PTHR30265:SF2">
    <property type="entry name" value="TRANSCRIPTION TERMINATION_ANTITERMINATION PROTEIN NUSG"/>
    <property type="match status" value="1"/>
</dbReference>
<feature type="domain" description="NusG-like N-terminal" evidence="8">
    <location>
        <begin position="3"/>
        <end position="116"/>
    </location>
</feature>
<evidence type="ECO:0000259" key="8">
    <source>
        <dbReference type="SMART" id="SM00738"/>
    </source>
</evidence>
<evidence type="ECO:0000256" key="5">
    <source>
        <dbReference type="HAMAP-Rule" id="MF_00948"/>
    </source>
</evidence>
<keyword evidence="2 5" id="KW-0889">Transcription antitermination</keyword>
<dbReference type="InterPro" id="IPR043425">
    <property type="entry name" value="NusG-like"/>
</dbReference>
<dbReference type="SUPFAM" id="SSF50104">
    <property type="entry name" value="Translation proteins SH3-like domain"/>
    <property type="match status" value="1"/>
</dbReference>
<dbReference type="Proteomes" id="UP000249873">
    <property type="component" value="Chromosome"/>
</dbReference>
<keyword evidence="4 5" id="KW-0804">Transcription</keyword>
<dbReference type="CDD" id="cd06091">
    <property type="entry name" value="KOW_NusG"/>
    <property type="match status" value="1"/>
</dbReference>
<evidence type="ECO:0000256" key="3">
    <source>
        <dbReference type="ARBA" id="ARBA00023015"/>
    </source>
</evidence>
<dbReference type="InterPro" id="IPR006645">
    <property type="entry name" value="NGN-like_dom"/>
</dbReference>
<dbReference type="InterPro" id="IPR047050">
    <property type="entry name" value="NGN"/>
</dbReference>
<dbReference type="KEGG" id="als:DJ013_14565"/>
<dbReference type="HAMAP" id="MF_00948">
    <property type="entry name" value="NusG"/>
    <property type="match status" value="1"/>
</dbReference>
<dbReference type="InterPro" id="IPR008991">
    <property type="entry name" value="Translation_prot_SH3-like_sf"/>
</dbReference>
<dbReference type="FunFam" id="2.30.30.30:FF:000002">
    <property type="entry name" value="Transcription termination/antitermination factor NusG"/>
    <property type="match status" value="1"/>
</dbReference>
<dbReference type="Pfam" id="PF00467">
    <property type="entry name" value="KOW"/>
    <property type="match status" value="1"/>
</dbReference>